<dbReference type="GeneID" id="116296882"/>
<dbReference type="Proteomes" id="UP000515163">
    <property type="component" value="Unplaced"/>
</dbReference>
<dbReference type="CDD" id="cd00051">
    <property type="entry name" value="EFh"/>
    <property type="match status" value="1"/>
</dbReference>
<dbReference type="KEGG" id="aten:116296882"/>
<evidence type="ECO:0000313" key="6">
    <source>
        <dbReference type="Proteomes" id="UP000515163"/>
    </source>
</evidence>
<proteinExistence type="predicted"/>
<feature type="domain" description="EF-hand" evidence="5">
    <location>
        <begin position="97"/>
        <end position="132"/>
    </location>
</feature>
<evidence type="ECO:0000256" key="3">
    <source>
        <dbReference type="ARBA" id="ARBA00022837"/>
    </source>
</evidence>
<dbReference type="AlphaFoldDB" id="A0A6P8I007"/>
<dbReference type="SMART" id="SM00054">
    <property type="entry name" value="EFh"/>
    <property type="match status" value="3"/>
</dbReference>
<sequence length="219" mass="25470">MASIVARKSQEKLADSLFKKTHFCKQEVLNLLSMFSEEVKPKDKMDRTSFREILRTRFSMTDDMLMDRVYRAFDKDTDSFIKMEDWIVGLSVFLRGTLEEKTKFCFEVYDLNGDNYISKEEIMQLLKNTIIKQPTEEDPDEGIRELGEIIIKTMDGDHDGKLSYSDFKTAVEGDHLLLEAFGQCLPTEEDTDKFIDELKDDKEKQGKGPSSYKPKNEKK</sequence>
<dbReference type="InterPro" id="IPR028846">
    <property type="entry name" value="Recoverin"/>
</dbReference>
<dbReference type="InterPro" id="IPR018247">
    <property type="entry name" value="EF_Hand_1_Ca_BS"/>
</dbReference>
<feature type="compositionally biased region" description="Basic and acidic residues" evidence="4">
    <location>
        <begin position="192"/>
        <end position="206"/>
    </location>
</feature>
<gene>
    <name evidence="7" type="primary">LOC116296882</name>
</gene>
<feature type="region of interest" description="Disordered" evidence="4">
    <location>
        <begin position="192"/>
        <end position="219"/>
    </location>
</feature>
<dbReference type="Pfam" id="PF13499">
    <property type="entry name" value="EF-hand_7"/>
    <property type="match status" value="1"/>
</dbReference>
<evidence type="ECO:0000256" key="1">
    <source>
        <dbReference type="ARBA" id="ARBA00022723"/>
    </source>
</evidence>
<dbReference type="PANTHER" id="PTHR23055:SF60">
    <property type="entry name" value="CALAXIN"/>
    <property type="match status" value="1"/>
</dbReference>
<dbReference type="PROSITE" id="PS00018">
    <property type="entry name" value="EF_HAND_1"/>
    <property type="match status" value="2"/>
</dbReference>
<dbReference type="Gene3D" id="1.10.238.10">
    <property type="entry name" value="EF-hand"/>
    <property type="match status" value="1"/>
</dbReference>
<reference evidence="7" key="1">
    <citation type="submission" date="2025-08" db="UniProtKB">
        <authorList>
            <consortium name="RefSeq"/>
        </authorList>
    </citation>
    <scope>IDENTIFICATION</scope>
    <source>
        <tissue evidence="7">Tentacle</tissue>
    </source>
</reference>
<evidence type="ECO:0000259" key="5">
    <source>
        <dbReference type="PROSITE" id="PS50222"/>
    </source>
</evidence>
<dbReference type="PROSITE" id="PS50222">
    <property type="entry name" value="EF_HAND_2"/>
    <property type="match status" value="2"/>
</dbReference>
<name>A0A6P8I007_ACTTE</name>
<dbReference type="RefSeq" id="XP_031560856.1">
    <property type="nucleotide sequence ID" value="XM_031704996.1"/>
</dbReference>
<dbReference type="PANTHER" id="PTHR23055">
    <property type="entry name" value="CALCIUM BINDING PROTEINS"/>
    <property type="match status" value="1"/>
</dbReference>
<dbReference type="SUPFAM" id="SSF47473">
    <property type="entry name" value="EF-hand"/>
    <property type="match status" value="1"/>
</dbReference>
<dbReference type="InParanoid" id="A0A6P8I007"/>
<protein>
    <submittedName>
        <fullName evidence="7">EF-hand calcium-binding domain-containing protein 1-like</fullName>
    </submittedName>
</protein>
<organism evidence="6 7">
    <name type="scientific">Actinia tenebrosa</name>
    <name type="common">Australian red waratah sea anemone</name>
    <dbReference type="NCBI Taxonomy" id="6105"/>
    <lineage>
        <taxon>Eukaryota</taxon>
        <taxon>Metazoa</taxon>
        <taxon>Cnidaria</taxon>
        <taxon>Anthozoa</taxon>
        <taxon>Hexacorallia</taxon>
        <taxon>Actiniaria</taxon>
        <taxon>Actiniidae</taxon>
        <taxon>Actinia</taxon>
    </lineage>
</organism>
<feature type="domain" description="EF-hand" evidence="5">
    <location>
        <begin position="150"/>
        <end position="177"/>
    </location>
</feature>
<dbReference type="OrthoDB" id="191686at2759"/>
<dbReference type="GO" id="GO:0005509">
    <property type="term" value="F:calcium ion binding"/>
    <property type="evidence" value="ECO:0007669"/>
    <property type="project" value="InterPro"/>
</dbReference>
<keyword evidence="3" id="KW-0106">Calcium</keyword>
<keyword evidence="6" id="KW-1185">Reference proteome</keyword>
<keyword evidence="1" id="KW-0479">Metal-binding</keyword>
<keyword evidence="2" id="KW-0677">Repeat</keyword>
<evidence type="ECO:0000256" key="2">
    <source>
        <dbReference type="ARBA" id="ARBA00022737"/>
    </source>
</evidence>
<dbReference type="InterPro" id="IPR011992">
    <property type="entry name" value="EF-hand-dom_pair"/>
</dbReference>
<evidence type="ECO:0000313" key="7">
    <source>
        <dbReference type="RefSeq" id="XP_031560856.1"/>
    </source>
</evidence>
<evidence type="ECO:0000256" key="4">
    <source>
        <dbReference type="SAM" id="MobiDB-lite"/>
    </source>
</evidence>
<dbReference type="FunCoup" id="A0A6P8I007">
    <property type="interactions" value="72"/>
</dbReference>
<dbReference type="InterPro" id="IPR002048">
    <property type="entry name" value="EF_hand_dom"/>
</dbReference>
<dbReference type="PRINTS" id="PR00450">
    <property type="entry name" value="RECOVERIN"/>
</dbReference>
<accession>A0A6P8I007</accession>